<dbReference type="SUPFAM" id="SSF46955">
    <property type="entry name" value="Putative DNA-binding domain"/>
    <property type="match status" value="1"/>
</dbReference>
<name>A0AAP3UXR8_9PROT</name>
<evidence type="ECO:0000313" key="4">
    <source>
        <dbReference type="EMBL" id="MDF1585397.1"/>
    </source>
</evidence>
<dbReference type="PANTHER" id="PTHR30204:SF15">
    <property type="entry name" value="BLL5018 PROTEIN"/>
    <property type="match status" value="1"/>
</dbReference>
<evidence type="ECO:0000313" key="5">
    <source>
        <dbReference type="Proteomes" id="UP001301140"/>
    </source>
</evidence>
<proteinExistence type="predicted"/>
<dbReference type="PANTHER" id="PTHR30204">
    <property type="entry name" value="REDOX-CYCLING DRUG-SENSING TRANSCRIPTIONAL ACTIVATOR SOXR"/>
    <property type="match status" value="1"/>
</dbReference>
<dbReference type="Pfam" id="PF13411">
    <property type="entry name" value="MerR_1"/>
    <property type="match status" value="1"/>
</dbReference>
<evidence type="ECO:0000256" key="2">
    <source>
        <dbReference type="SAM" id="MobiDB-lite"/>
    </source>
</evidence>
<dbReference type="PROSITE" id="PS50937">
    <property type="entry name" value="HTH_MERR_2"/>
    <property type="match status" value="1"/>
</dbReference>
<dbReference type="InterPro" id="IPR000551">
    <property type="entry name" value="MerR-type_HTH_dom"/>
</dbReference>
<gene>
    <name evidence="4" type="ORF">PZ740_03240</name>
</gene>
<evidence type="ECO:0000259" key="3">
    <source>
        <dbReference type="PROSITE" id="PS50937"/>
    </source>
</evidence>
<accession>A0AAP3UXR8</accession>
<dbReference type="SMART" id="SM00422">
    <property type="entry name" value="HTH_MERR"/>
    <property type="match status" value="1"/>
</dbReference>
<dbReference type="AlphaFoldDB" id="A0AAP3UXR8"/>
<dbReference type="GO" id="GO:0003677">
    <property type="term" value="F:DNA binding"/>
    <property type="evidence" value="ECO:0007669"/>
    <property type="project" value="UniProtKB-KW"/>
</dbReference>
<organism evidence="4 5">
    <name type="scientific">Marinimicrococcus flavescens</name>
    <dbReference type="NCBI Taxonomy" id="3031815"/>
    <lineage>
        <taxon>Bacteria</taxon>
        <taxon>Pseudomonadati</taxon>
        <taxon>Pseudomonadota</taxon>
        <taxon>Alphaproteobacteria</taxon>
        <taxon>Geminicoccales</taxon>
        <taxon>Geminicoccaceae</taxon>
        <taxon>Marinimicrococcus</taxon>
    </lineage>
</organism>
<feature type="region of interest" description="Disordered" evidence="2">
    <location>
        <begin position="64"/>
        <end position="101"/>
    </location>
</feature>
<dbReference type="Gene3D" id="1.10.1660.10">
    <property type="match status" value="1"/>
</dbReference>
<keyword evidence="1" id="KW-0238">DNA-binding</keyword>
<evidence type="ECO:0000256" key="1">
    <source>
        <dbReference type="ARBA" id="ARBA00023125"/>
    </source>
</evidence>
<comment type="caution">
    <text evidence="4">The sequence shown here is derived from an EMBL/GenBank/DDBJ whole genome shotgun (WGS) entry which is preliminary data.</text>
</comment>
<protein>
    <submittedName>
        <fullName evidence="4">MerR family transcriptional regulator</fullName>
    </submittedName>
</protein>
<keyword evidence="5" id="KW-1185">Reference proteome</keyword>
<dbReference type="CDD" id="cd04765">
    <property type="entry name" value="HTH_MlrA-like_sg2"/>
    <property type="match status" value="1"/>
</dbReference>
<reference evidence="4 5" key="1">
    <citation type="submission" date="2023-03" db="EMBL/GenBank/DDBJ databases">
        <title>YIM 152171 draft genome.</title>
        <authorList>
            <person name="Yang Z."/>
        </authorList>
    </citation>
    <scope>NUCLEOTIDE SEQUENCE [LARGE SCALE GENOMIC DNA]</scope>
    <source>
        <strain evidence="4 5">YIM 152171</strain>
    </source>
</reference>
<dbReference type="InterPro" id="IPR009061">
    <property type="entry name" value="DNA-bd_dom_put_sf"/>
</dbReference>
<sequence>MSEVAEELGVAQHVLRFWESRFPQVRPLKRGGGRRYYRPEDVEVLRQIRALLYDEGYTIKGAQKHLRGRKIRPGAGEEPAGPTPRVTVHPSPAARGLAGESRRRLAGLREELAELRDLLGQAR</sequence>
<dbReference type="InterPro" id="IPR047057">
    <property type="entry name" value="MerR_fam"/>
</dbReference>
<dbReference type="GO" id="GO:0003700">
    <property type="term" value="F:DNA-binding transcription factor activity"/>
    <property type="evidence" value="ECO:0007669"/>
    <property type="project" value="InterPro"/>
</dbReference>
<dbReference type="EMBL" id="JARGEQ010000016">
    <property type="protein sequence ID" value="MDF1585397.1"/>
    <property type="molecule type" value="Genomic_DNA"/>
</dbReference>
<dbReference type="Proteomes" id="UP001301140">
    <property type="component" value="Unassembled WGS sequence"/>
</dbReference>
<feature type="domain" description="HTH merR-type" evidence="3">
    <location>
        <begin position="1"/>
        <end position="68"/>
    </location>
</feature>